<accession>A0A840VUH5</accession>
<dbReference type="InterPro" id="IPR013830">
    <property type="entry name" value="SGNH_hydro"/>
</dbReference>
<evidence type="ECO:0000313" key="3">
    <source>
        <dbReference type="Proteomes" id="UP000586947"/>
    </source>
</evidence>
<dbReference type="PANTHER" id="PTHR43784">
    <property type="entry name" value="GDSL-LIKE LIPASE/ACYLHYDROLASE, PUTATIVE (AFU_ORTHOLOGUE AFUA_2G00820)-RELATED"/>
    <property type="match status" value="1"/>
</dbReference>
<gene>
    <name evidence="2" type="ORF">HNR20_005478</name>
</gene>
<dbReference type="Pfam" id="PF13472">
    <property type="entry name" value="Lipase_GDSL_2"/>
    <property type="match status" value="1"/>
</dbReference>
<dbReference type="AlphaFoldDB" id="A0A840VUH5"/>
<sequence>MQLVAMGDSLTLGRGDPDPAGGWIGWSRRLAGLLGIAADEVVNTGSEGATTAEVAAGQLAAVRQLRPDLVVINCGMNDAVQGTPLSTVRTALTDLFTWGTKAGALVLMPALPTPSAKLPVSTFRRRRMERWIAEFDDLLRADAARGLVVRVEVAPAEAESMWSDDGIHLNTAGHVRVATVLADTARRMSPTVAAAGGDTAS</sequence>
<comment type="caution">
    <text evidence="2">The sequence shown here is derived from an EMBL/GenBank/DDBJ whole genome shotgun (WGS) entry which is preliminary data.</text>
</comment>
<dbReference type="SUPFAM" id="SSF52266">
    <property type="entry name" value="SGNH hydrolase"/>
    <property type="match status" value="1"/>
</dbReference>
<dbReference type="InterPro" id="IPR036514">
    <property type="entry name" value="SGNH_hydro_sf"/>
</dbReference>
<dbReference type="PANTHER" id="PTHR43784:SF2">
    <property type="entry name" value="GDSL-LIKE LIPASE_ACYLHYDROLASE, PUTATIVE (AFU_ORTHOLOGUE AFUA_2G00820)-RELATED"/>
    <property type="match status" value="1"/>
</dbReference>
<protein>
    <submittedName>
        <fullName evidence="2">Lysophospholipase L1-like esterase</fullName>
    </submittedName>
</protein>
<proteinExistence type="predicted"/>
<name>A0A840VUH5_9ACTN</name>
<feature type="domain" description="SGNH hydrolase-type esterase" evidence="1">
    <location>
        <begin position="5"/>
        <end position="174"/>
    </location>
</feature>
<evidence type="ECO:0000259" key="1">
    <source>
        <dbReference type="Pfam" id="PF13472"/>
    </source>
</evidence>
<dbReference type="RefSeq" id="WP_184185689.1">
    <property type="nucleotide sequence ID" value="NZ_BMNF01000004.1"/>
</dbReference>
<dbReference type="InterPro" id="IPR053140">
    <property type="entry name" value="GDSL_Rv0518-like"/>
</dbReference>
<organism evidence="2 3">
    <name type="scientific">Micromonospora parathelypteridis</name>
    <dbReference type="NCBI Taxonomy" id="1839617"/>
    <lineage>
        <taxon>Bacteria</taxon>
        <taxon>Bacillati</taxon>
        <taxon>Actinomycetota</taxon>
        <taxon>Actinomycetes</taxon>
        <taxon>Micromonosporales</taxon>
        <taxon>Micromonosporaceae</taxon>
        <taxon>Micromonospora</taxon>
    </lineage>
</organism>
<dbReference type="Proteomes" id="UP000586947">
    <property type="component" value="Unassembled WGS sequence"/>
</dbReference>
<reference evidence="2 3" key="1">
    <citation type="submission" date="2020-08" db="EMBL/GenBank/DDBJ databases">
        <title>Sequencing the genomes of 1000 actinobacteria strains.</title>
        <authorList>
            <person name="Klenk H.-P."/>
        </authorList>
    </citation>
    <scope>NUCLEOTIDE SEQUENCE [LARGE SCALE GENOMIC DNA]</scope>
    <source>
        <strain evidence="2 3">DSM 103125</strain>
    </source>
</reference>
<dbReference type="CDD" id="cd01832">
    <property type="entry name" value="SGNH_hydrolase_like_1"/>
    <property type="match status" value="1"/>
</dbReference>
<keyword evidence="3" id="KW-1185">Reference proteome</keyword>
<dbReference type="Gene3D" id="3.40.50.1110">
    <property type="entry name" value="SGNH hydrolase"/>
    <property type="match status" value="1"/>
</dbReference>
<evidence type="ECO:0000313" key="2">
    <source>
        <dbReference type="EMBL" id="MBB5480973.1"/>
    </source>
</evidence>
<dbReference type="EMBL" id="JACHDP010000001">
    <property type="protein sequence ID" value="MBB5480973.1"/>
    <property type="molecule type" value="Genomic_DNA"/>
</dbReference>